<organism evidence="3 4">
    <name type="scientific">Gonapodya prolifera (strain JEL478)</name>
    <name type="common">Monoblepharis prolifera</name>
    <dbReference type="NCBI Taxonomy" id="1344416"/>
    <lineage>
        <taxon>Eukaryota</taxon>
        <taxon>Fungi</taxon>
        <taxon>Fungi incertae sedis</taxon>
        <taxon>Chytridiomycota</taxon>
        <taxon>Chytridiomycota incertae sedis</taxon>
        <taxon>Monoblepharidomycetes</taxon>
        <taxon>Monoblepharidales</taxon>
        <taxon>Gonapodyaceae</taxon>
        <taxon>Gonapodya</taxon>
    </lineage>
</organism>
<accession>A0A139AHX3</accession>
<dbReference type="Proteomes" id="UP000070544">
    <property type="component" value="Unassembled WGS sequence"/>
</dbReference>
<evidence type="ECO:0000256" key="1">
    <source>
        <dbReference type="SAM" id="Coils"/>
    </source>
</evidence>
<evidence type="ECO:0008006" key="5">
    <source>
        <dbReference type="Google" id="ProtNLM"/>
    </source>
</evidence>
<evidence type="ECO:0000313" key="4">
    <source>
        <dbReference type="Proteomes" id="UP000070544"/>
    </source>
</evidence>
<gene>
    <name evidence="3" type="ORF">M427DRAFT_145117</name>
</gene>
<evidence type="ECO:0000313" key="3">
    <source>
        <dbReference type="EMBL" id="KXS16144.1"/>
    </source>
</evidence>
<feature type="coiled-coil region" evidence="1">
    <location>
        <begin position="193"/>
        <end position="220"/>
    </location>
</feature>
<protein>
    <recommendedName>
        <fullName evidence="5">Mis14-domain-containing protein</fullName>
    </recommendedName>
</protein>
<proteinExistence type="predicted"/>
<evidence type="ECO:0000256" key="2">
    <source>
        <dbReference type="SAM" id="MobiDB-lite"/>
    </source>
</evidence>
<feature type="compositionally biased region" description="Polar residues" evidence="2">
    <location>
        <begin position="1"/>
        <end position="18"/>
    </location>
</feature>
<feature type="region of interest" description="Disordered" evidence="2">
    <location>
        <begin position="1"/>
        <end position="20"/>
    </location>
</feature>
<keyword evidence="4" id="KW-1185">Reference proteome</keyword>
<dbReference type="AlphaFoldDB" id="A0A139AHX3"/>
<sequence length="288" mass="32215">MAASTLNIQRSNFPQSTPIAPLHLPRRSLAPARVGRAIEPQSEPLRPIDVDFLEDVAIVKGNLKRDADEVVREVVDELGADEEVVGRAVHEWIERIFELVKDNIQVNGQPYEQAVNDGQVYEPISHPLKHRLGTAIERHKELHLRVQEKRATYPTMAAQLTADAITRETWCRATGMVFPDLEAGEVGSDMELEEGQTVDLEELEEELREADEAVQGDLSETMETLLSRLAKAEQIIKENGLDTETTSFAPQVATPITPAKFVFQDQTNVPVTPRTARKQILRGLKSMK</sequence>
<keyword evidence="1" id="KW-0175">Coiled coil</keyword>
<reference evidence="3 4" key="1">
    <citation type="journal article" date="2015" name="Genome Biol. Evol.">
        <title>Phylogenomic analyses indicate that early fungi evolved digesting cell walls of algal ancestors of land plants.</title>
        <authorList>
            <person name="Chang Y."/>
            <person name="Wang S."/>
            <person name="Sekimoto S."/>
            <person name="Aerts A.L."/>
            <person name="Choi C."/>
            <person name="Clum A."/>
            <person name="LaButti K.M."/>
            <person name="Lindquist E.A."/>
            <person name="Yee Ngan C."/>
            <person name="Ohm R.A."/>
            <person name="Salamov A.A."/>
            <person name="Grigoriev I.V."/>
            <person name="Spatafora J.W."/>
            <person name="Berbee M.L."/>
        </authorList>
    </citation>
    <scope>NUCLEOTIDE SEQUENCE [LARGE SCALE GENOMIC DNA]</scope>
    <source>
        <strain evidence="3 4">JEL478</strain>
    </source>
</reference>
<dbReference type="OrthoDB" id="2135762at2759"/>
<name>A0A139AHX3_GONPJ</name>
<dbReference type="EMBL" id="KQ965756">
    <property type="protein sequence ID" value="KXS16144.1"/>
    <property type="molecule type" value="Genomic_DNA"/>
</dbReference>